<dbReference type="PANTHER" id="PTHR32347:SF23">
    <property type="entry name" value="BLL5650 PROTEIN"/>
    <property type="match status" value="1"/>
</dbReference>
<evidence type="ECO:0000313" key="8">
    <source>
        <dbReference type="Proteomes" id="UP000240009"/>
    </source>
</evidence>
<dbReference type="Proteomes" id="UP000240009">
    <property type="component" value="Unassembled WGS sequence"/>
</dbReference>
<dbReference type="AlphaFoldDB" id="A0A2S8FER6"/>
<keyword evidence="5" id="KW-0812">Transmembrane</keyword>
<evidence type="ECO:0000313" key="7">
    <source>
        <dbReference type="EMBL" id="PQO30671.1"/>
    </source>
</evidence>
<dbReference type="PANTHER" id="PTHR32347">
    <property type="entry name" value="EFFLUX SYSTEM COMPONENT YKNX-RELATED"/>
    <property type="match status" value="1"/>
</dbReference>
<evidence type="ECO:0000256" key="1">
    <source>
        <dbReference type="ARBA" id="ARBA00004196"/>
    </source>
</evidence>
<dbReference type="Pfam" id="PF13202">
    <property type="entry name" value="EF-hand_5"/>
    <property type="match status" value="1"/>
</dbReference>
<dbReference type="RefSeq" id="WP_105354623.1">
    <property type="nucleotide sequence ID" value="NZ_PUIA01000038.1"/>
</dbReference>
<dbReference type="Pfam" id="PF25990">
    <property type="entry name" value="Beta-barrel_YknX"/>
    <property type="match status" value="1"/>
</dbReference>
<keyword evidence="5" id="KW-1133">Transmembrane helix</keyword>
<proteinExistence type="predicted"/>
<reference evidence="7 8" key="1">
    <citation type="submission" date="2018-02" db="EMBL/GenBank/DDBJ databases">
        <title>Comparative genomes isolates from brazilian mangrove.</title>
        <authorList>
            <person name="Araujo J.E."/>
            <person name="Taketani R.G."/>
            <person name="Silva M.C.P."/>
            <person name="Loureco M.V."/>
            <person name="Andreote F.D."/>
        </authorList>
    </citation>
    <scope>NUCLEOTIDE SEQUENCE [LARGE SCALE GENOMIC DNA]</scope>
    <source>
        <strain evidence="7 8">HEX-2 MGV</strain>
    </source>
</reference>
<dbReference type="GO" id="GO:0030313">
    <property type="term" value="C:cell envelope"/>
    <property type="evidence" value="ECO:0007669"/>
    <property type="project" value="UniProtKB-SubCell"/>
</dbReference>
<dbReference type="EMBL" id="PUIA01000038">
    <property type="protein sequence ID" value="PQO30671.1"/>
    <property type="molecule type" value="Genomic_DNA"/>
</dbReference>
<feature type="coiled-coil region" evidence="3">
    <location>
        <begin position="217"/>
        <end position="263"/>
    </location>
</feature>
<dbReference type="GO" id="GO:0005509">
    <property type="term" value="F:calcium ion binding"/>
    <property type="evidence" value="ECO:0007669"/>
    <property type="project" value="InterPro"/>
</dbReference>
<dbReference type="Gene3D" id="2.40.420.20">
    <property type="match status" value="1"/>
</dbReference>
<keyword evidence="5" id="KW-0472">Membrane</keyword>
<dbReference type="InterPro" id="IPR002048">
    <property type="entry name" value="EF_hand_dom"/>
</dbReference>
<evidence type="ECO:0000256" key="2">
    <source>
        <dbReference type="ARBA" id="ARBA00023054"/>
    </source>
</evidence>
<dbReference type="InterPro" id="IPR018247">
    <property type="entry name" value="EF_Hand_1_Ca_BS"/>
</dbReference>
<evidence type="ECO:0000256" key="4">
    <source>
        <dbReference type="SAM" id="MobiDB-lite"/>
    </source>
</evidence>
<feature type="compositionally biased region" description="Basic and acidic residues" evidence="4">
    <location>
        <begin position="489"/>
        <end position="501"/>
    </location>
</feature>
<sequence length="603" mass="66067">MASFPSSLLRSLRTPALRPRHSRSARRGYFAKAAIVCLVIAGAAGVYFYSAGKKGPIAEDEMFHQVALGDFVHDVVEKGEVESARNVDVMSVVRGYQGLNNFEILWVIEEGKMVEPGDVLVRLDSSGLEEEAKLQRLDLSGSVAGLSKAMNELEAAQIAMTEYVDGLFVQEKKELEAEIKFAEETLRRAEEYYAYSSRLAAKGFVTSLQLEGDKFAVDKAKIELDNAKLKLNVLVEQTKQKKIKELESAIGVAKADLESAKERNSIEQKRLDFFLEQIKNCTITAPASGQVVYANERGNREASEFIVEPGTSVRERQTIIRLPDYSAMQVHVLINESRVAMVDPGMKATITLDAFDGLKLDGTVTKVNEYPEPISRFGAQIKRYAAVVTIDGTPRQIKPGLTANVAIHVDSKEDVLMVPVQSVLPYGDEYYCMIRKSAEEVEPRKVDLGPSNNRFVILNGGIEAGEFVSMSPRRYLDSVDMPELPPEQSKPKQRDSGDRKGPPGKGPGKPPREQSPGEASQSGEDTQLVDRVLKNFDKNNDGVLSADELAASGGEKYTSADQDGDGQVQRHELIAAANAEKTLAEDPVRIAEDQSPQAVGGAQ</sequence>
<evidence type="ECO:0000256" key="5">
    <source>
        <dbReference type="SAM" id="Phobius"/>
    </source>
</evidence>
<accession>A0A2S8FER6</accession>
<dbReference type="PROSITE" id="PS50222">
    <property type="entry name" value="EF_HAND_2"/>
    <property type="match status" value="1"/>
</dbReference>
<protein>
    <recommendedName>
        <fullName evidence="6">EF-hand domain-containing protein</fullName>
    </recommendedName>
</protein>
<dbReference type="SUPFAM" id="SSF47473">
    <property type="entry name" value="EF-hand"/>
    <property type="match status" value="1"/>
</dbReference>
<name>A0A2S8FER6_9BACT</name>
<dbReference type="InterPro" id="IPR011992">
    <property type="entry name" value="EF-hand-dom_pair"/>
</dbReference>
<evidence type="ECO:0000259" key="6">
    <source>
        <dbReference type="PROSITE" id="PS50222"/>
    </source>
</evidence>
<dbReference type="Gene3D" id="2.40.30.170">
    <property type="match status" value="1"/>
</dbReference>
<gene>
    <name evidence="7" type="ORF">C5Y96_14495</name>
</gene>
<dbReference type="PROSITE" id="PS00018">
    <property type="entry name" value="EF_HAND_1"/>
    <property type="match status" value="2"/>
</dbReference>
<comment type="caution">
    <text evidence="7">The sequence shown here is derived from an EMBL/GenBank/DDBJ whole genome shotgun (WGS) entry which is preliminary data.</text>
</comment>
<feature type="region of interest" description="Disordered" evidence="4">
    <location>
        <begin position="477"/>
        <end position="547"/>
    </location>
</feature>
<feature type="compositionally biased region" description="Basic and acidic residues" evidence="4">
    <location>
        <begin position="531"/>
        <end position="540"/>
    </location>
</feature>
<keyword evidence="2 3" id="KW-0175">Coiled coil</keyword>
<dbReference type="OrthoDB" id="259669at2"/>
<feature type="transmembrane region" description="Helical" evidence="5">
    <location>
        <begin position="29"/>
        <end position="49"/>
    </location>
</feature>
<dbReference type="InterPro" id="IPR058636">
    <property type="entry name" value="Beta-barrel_YknX"/>
</dbReference>
<feature type="domain" description="EF-hand" evidence="6">
    <location>
        <begin position="524"/>
        <end position="559"/>
    </location>
</feature>
<dbReference type="Gene3D" id="1.10.238.10">
    <property type="entry name" value="EF-hand"/>
    <property type="match status" value="1"/>
</dbReference>
<evidence type="ECO:0000256" key="3">
    <source>
        <dbReference type="SAM" id="Coils"/>
    </source>
</evidence>
<comment type="subcellular location">
    <subcellularLocation>
        <location evidence="1">Cell envelope</location>
    </subcellularLocation>
</comment>
<dbReference type="InterPro" id="IPR050465">
    <property type="entry name" value="UPF0194_transport"/>
</dbReference>
<dbReference type="CDD" id="cd00051">
    <property type="entry name" value="EFh"/>
    <property type="match status" value="1"/>
</dbReference>
<organism evidence="7 8">
    <name type="scientific">Blastopirellula marina</name>
    <dbReference type="NCBI Taxonomy" id="124"/>
    <lineage>
        <taxon>Bacteria</taxon>
        <taxon>Pseudomonadati</taxon>
        <taxon>Planctomycetota</taxon>
        <taxon>Planctomycetia</taxon>
        <taxon>Pirellulales</taxon>
        <taxon>Pirellulaceae</taxon>
        <taxon>Blastopirellula</taxon>
    </lineage>
</organism>